<evidence type="ECO:0000256" key="2">
    <source>
        <dbReference type="ARBA" id="ARBA00022475"/>
    </source>
</evidence>
<sequence>MKTSGLKKSKGGVYMLTTCSVHLPLVIFTIMLLTTNAVFSKKTYLTGRHFNFLIFDQPPFDTLKRGPNGTYTWTGSDRYLIEWLAAKLNFTYSLVLINQTIADKYGMHEGLFYQLINEEGIDGLANSFYLTMDRVARMDYTFLTWGDGFSLVVPRPGEENRLFAFVGPFQPTVWLLIFISIFVVVSVMTLFTWIYQWNVKHSSSSAIFDTESDNQPKENEEVSKISHQRSLFTSFGSHVIYVMNIMTNQGIVISSLTKPRMKPTINSFEDLAASKEVSIVLRHDTVMGEQILKATSGIYKILGDQARRNPDRIVGDPLKLNAMLETGRYAYPFLSTFGYSFVGSQYKKEGKCRFKTSKTLSASTGYYSFLFKKGSSHTPAMSRALMDMFEFGLLRHWVYNLPTIPRAEKCFADSKSEVSREVPIQLTDLTSAFLILGIGTGLGMLTFCVEFRFLSSSIINKLVGNANLIVKHNYFPDFFEHFRSNMRQSVTNNLNDCIAKQSILTESQPKISLVVRPEECGQEEEVYCICCSSDGPTTMLVKTTSAVLLNLSNFLPLERG</sequence>
<keyword evidence="10" id="KW-1185">Reference proteome</keyword>
<evidence type="ECO:0000256" key="1">
    <source>
        <dbReference type="ARBA" id="ARBA00004651"/>
    </source>
</evidence>
<keyword evidence="2" id="KW-1003">Cell membrane</keyword>
<evidence type="ECO:0000256" key="7">
    <source>
        <dbReference type="ARBA" id="ARBA00023180"/>
    </source>
</evidence>
<evidence type="ECO:0000256" key="8">
    <source>
        <dbReference type="SAM" id="Phobius"/>
    </source>
</evidence>
<dbReference type="Proteomes" id="UP001234178">
    <property type="component" value="Unassembled WGS sequence"/>
</dbReference>
<dbReference type="SUPFAM" id="SSF53850">
    <property type="entry name" value="Periplasmic binding protein-like II"/>
    <property type="match status" value="1"/>
</dbReference>
<evidence type="ECO:0000313" key="9">
    <source>
        <dbReference type="EMBL" id="KAK4012522.1"/>
    </source>
</evidence>
<evidence type="ECO:0000256" key="3">
    <source>
        <dbReference type="ARBA" id="ARBA00022692"/>
    </source>
</evidence>
<keyword evidence="5 8" id="KW-0472">Membrane</keyword>
<dbReference type="PANTHER" id="PTHR42643">
    <property type="entry name" value="IONOTROPIC RECEPTOR 20A-RELATED"/>
    <property type="match status" value="1"/>
</dbReference>
<feature type="transmembrane region" description="Helical" evidence="8">
    <location>
        <begin position="173"/>
        <end position="195"/>
    </location>
</feature>
<comment type="caution">
    <text evidence="9">The sequence shown here is derived from an EMBL/GenBank/DDBJ whole genome shotgun (WGS) entry which is preliminary data.</text>
</comment>
<dbReference type="Gene3D" id="1.10.287.70">
    <property type="match status" value="1"/>
</dbReference>
<accession>A0ABQ9ZHW7</accession>
<evidence type="ECO:0000256" key="5">
    <source>
        <dbReference type="ARBA" id="ARBA00023136"/>
    </source>
</evidence>
<evidence type="ECO:0000256" key="4">
    <source>
        <dbReference type="ARBA" id="ARBA00022989"/>
    </source>
</evidence>
<name>A0ABQ9ZHW7_9CRUS</name>
<evidence type="ECO:0000256" key="6">
    <source>
        <dbReference type="ARBA" id="ARBA00023170"/>
    </source>
</evidence>
<protein>
    <recommendedName>
        <fullName evidence="11">Ionotropic glutamate receptor C-terminal domain-containing protein</fullName>
    </recommendedName>
</protein>
<evidence type="ECO:0000313" key="10">
    <source>
        <dbReference type="Proteomes" id="UP001234178"/>
    </source>
</evidence>
<comment type="subcellular location">
    <subcellularLocation>
        <location evidence="1">Cell membrane</location>
        <topology evidence="1">Multi-pass membrane protein</topology>
    </subcellularLocation>
</comment>
<keyword evidence="4 8" id="KW-1133">Transmembrane helix</keyword>
<keyword evidence="3 8" id="KW-0812">Transmembrane</keyword>
<evidence type="ECO:0008006" key="11">
    <source>
        <dbReference type="Google" id="ProtNLM"/>
    </source>
</evidence>
<organism evidence="9 10">
    <name type="scientific">Daphnia magna</name>
    <dbReference type="NCBI Taxonomy" id="35525"/>
    <lineage>
        <taxon>Eukaryota</taxon>
        <taxon>Metazoa</taxon>
        <taxon>Ecdysozoa</taxon>
        <taxon>Arthropoda</taxon>
        <taxon>Crustacea</taxon>
        <taxon>Branchiopoda</taxon>
        <taxon>Diplostraca</taxon>
        <taxon>Cladocera</taxon>
        <taxon>Anomopoda</taxon>
        <taxon>Daphniidae</taxon>
        <taxon>Daphnia</taxon>
    </lineage>
</organism>
<dbReference type="EMBL" id="JAOYFB010000004">
    <property type="protein sequence ID" value="KAK4012522.1"/>
    <property type="molecule type" value="Genomic_DNA"/>
</dbReference>
<proteinExistence type="predicted"/>
<reference evidence="9 10" key="1">
    <citation type="journal article" date="2023" name="Nucleic Acids Res.">
        <title>The hologenome of Daphnia magna reveals possible DNA methylation and microbiome-mediated evolution of the host genome.</title>
        <authorList>
            <person name="Chaturvedi A."/>
            <person name="Li X."/>
            <person name="Dhandapani V."/>
            <person name="Marshall H."/>
            <person name="Kissane S."/>
            <person name="Cuenca-Cambronero M."/>
            <person name="Asole G."/>
            <person name="Calvet F."/>
            <person name="Ruiz-Romero M."/>
            <person name="Marangio P."/>
            <person name="Guigo R."/>
            <person name="Rago D."/>
            <person name="Mirbahai L."/>
            <person name="Eastwood N."/>
            <person name="Colbourne J.K."/>
            <person name="Zhou J."/>
            <person name="Mallon E."/>
            <person name="Orsini L."/>
        </authorList>
    </citation>
    <scope>NUCLEOTIDE SEQUENCE [LARGE SCALE GENOMIC DNA]</scope>
    <source>
        <strain evidence="9">LRV0_1</strain>
    </source>
</reference>
<keyword evidence="7" id="KW-0325">Glycoprotein</keyword>
<keyword evidence="6" id="KW-0675">Receptor</keyword>
<feature type="transmembrane region" description="Helical" evidence="8">
    <location>
        <begin position="12"/>
        <end position="39"/>
    </location>
</feature>
<dbReference type="PANTHER" id="PTHR42643:SF24">
    <property type="entry name" value="IONOTROPIC RECEPTOR 60A"/>
    <property type="match status" value="1"/>
</dbReference>
<dbReference type="Gene3D" id="3.40.190.10">
    <property type="entry name" value="Periplasmic binding protein-like II"/>
    <property type="match status" value="1"/>
</dbReference>
<gene>
    <name evidence="9" type="ORF">OUZ56_024762</name>
</gene>
<dbReference type="InterPro" id="IPR052192">
    <property type="entry name" value="Insect_Ionotropic_Sensory_Rcpt"/>
</dbReference>